<proteinExistence type="predicted"/>
<reference evidence="2 3" key="1">
    <citation type="journal article" date="2021" name="Int. J. Syst. Evol. Microbiol.">
        <title>Amazonocrinis nigriterrae gen. nov., sp. nov., Atlanticothrix silvestris gen. nov., sp. nov. and Dendronalium phyllosphericum gen. nov., sp. nov., nostocacean cyanobacteria from Brazilian environments.</title>
        <authorList>
            <person name="Alvarenga D.O."/>
            <person name="Andreote A.P.D."/>
            <person name="Branco L.H.Z."/>
            <person name="Delbaje E."/>
            <person name="Cruz R.B."/>
            <person name="Varani A.M."/>
            <person name="Fiore M.F."/>
        </authorList>
    </citation>
    <scope>NUCLEOTIDE SEQUENCE [LARGE SCALE GENOMIC DNA]</scope>
    <source>
        <strain evidence="2 3">CENA369</strain>
    </source>
</reference>
<evidence type="ECO:0000313" key="2">
    <source>
        <dbReference type="EMBL" id="MBH8577920.1"/>
    </source>
</evidence>
<organism evidence="2 3">
    <name type="scientific">Dendronalium phyllosphericum CENA369</name>
    <dbReference type="NCBI Taxonomy" id="1725256"/>
    <lineage>
        <taxon>Bacteria</taxon>
        <taxon>Bacillati</taxon>
        <taxon>Cyanobacteriota</taxon>
        <taxon>Cyanophyceae</taxon>
        <taxon>Nostocales</taxon>
        <taxon>Nostocaceae</taxon>
        <taxon>Dendronalium</taxon>
        <taxon>Dendronalium phyllosphericum</taxon>
    </lineage>
</organism>
<protein>
    <submittedName>
        <fullName evidence="2">Uncharacterized protein</fullName>
    </submittedName>
</protein>
<evidence type="ECO:0000313" key="3">
    <source>
        <dbReference type="Proteomes" id="UP000662314"/>
    </source>
</evidence>
<name>A0A8J7I851_9NOST</name>
<dbReference type="EMBL" id="JAECZA010000299">
    <property type="protein sequence ID" value="MBH8577920.1"/>
    <property type="molecule type" value="Genomic_DNA"/>
</dbReference>
<feature type="region of interest" description="Disordered" evidence="1">
    <location>
        <begin position="18"/>
        <end position="37"/>
    </location>
</feature>
<comment type="caution">
    <text evidence="2">The sequence shown here is derived from an EMBL/GenBank/DDBJ whole genome shotgun (WGS) entry which is preliminary data.</text>
</comment>
<dbReference type="Proteomes" id="UP000662314">
    <property type="component" value="Unassembled WGS sequence"/>
</dbReference>
<accession>A0A8J7I851</accession>
<gene>
    <name evidence="2" type="ORF">I8752_34160</name>
</gene>
<evidence type="ECO:0000256" key="1">
    <source>
        <dbReference type="SAM" id="MobiDB-lite"/>
    </source>
</evidence>
<dbReference type="AlphaFoldDB" id="A0A8J7I851"/>
<sequence>MSPLAVLALCVDGKVANPKGGSRRLRTAEPEGRWGDATSGDKGEFLIVSDLPDMILFRKS</sequence>
<keyword evidence="3" id="KW-1185">Reference proteome</keyword>
<dbReference type="RefSeq" id="WP_214436598.1">
    <property type="nucleotide sequence ID" value="NZ_CAWPUQ010000236.1"/>
</dbReference>
<feature type="compositionally biased region" description="Basic and acidic residues" evidence="1">
    <location>
        <begin position="26"/>
        <end position="37"/>
    </location>
</feature>